<proteinExistence type="inferred from homology"/>
<organism evidence="11">
    <name type="scientific">Mesocestoides corti</name>
    <name type="common">Flatworm</name>
    <dbReference type="NCBI Taxonomy" id="53468"/>
    <lineage>
        <taxon>Eukaryota</taxon>
        <taxon>Metazoa</taxon>
        <taxon>Spiralia</taxon>
        <taxon>Lophotrochozoa</taxon>
        <taxon>Platyhelminthes</taxon>
        <taxon>Cestoda</taxon>
        <taxon>Eucestoda</taxon>
        <taxon>Cyclophyllidea</taxon>
        <taxon>Mesocestoididae</taxon>
        <taxon>Mesocestoides</taxon>
    </lineage>
</organism>
<evidence type="ECO:0000259" key="10">
    <source>
        <dbReference type="PROSITE" id="PS50235"/>
    </source>
</evidence>
<dbReference type="AlphaFoldDB" id="A0A5K3ENB0"/>
<dbReference type="PANTHER" id="PTHR24006">
    <property type="entry name" value="UBIQUITIN CARBOXYL-TERMINAL HYDROLASE"/>
    <property type="match status" value="1"/>
</dbReference>
<dbReference type="GO" id="GO:0005634">
    <property type="term" value="C:nucleus"/>
    <property type="evidence" value="ECO:0007669"/>
    <property type="project" value="TreeGrafter"/>
</dbReference>
<dbReference type="Pfam" id="PF00443">
    <property type="entry name" value="UCH"/>
    <property type="match status" value="1"/>
</dbReference>
<keyword evidence="9" id="KW-0812">Transmembrane</keyword>
<dbReference type="CDD" id="cd02257">
    <property type="entry name" value="Peptidase_C19"/>
    <property type="match status" value="1"/>
</dbReference>
<protein>
    <recommendedName>
        <fullName evidence="3">ubiquitinyl hydrolase 1</fullName>
        <ecNumber evidence="3">3.4.19.12</ecNumber>
    </recommendedName>
</protein>
<dbReference type="SUPFAM" id="SSF54001">
    <property type="entry name" value="Cysteine proteinases"/>
    <property type="match status" value="1"/>
</dbReference>
<dbReference type="PROSITE" id="PS50235">
    <property type="entry name" value="USP_3"/>
    <property type="match status" value="1"/>
</dbReference>
<feature type="region of interest" description="Disordered" evidence="8">
    <location>
        <begin position="544"/>
        <end position="581"/>
    </location>
</feature>
<evidence type="ECO:0000256" key="1">
    <source>
        <dbReference type="ARBA" id="ARBA00000707"/>
    </source>
</evidence>
<evidence type="ECO:0000256" key="8">
    <source>
        <dbReference type="SAM" id="MobiDB-lite"/>
    </source>
</evidence>
<dbReference type="GO" id="GO:0006508">
    <property type="term" value="P:proteolysis"/>
    <property type="evidence" value="ECO:0007669"/>
    <property type="project" value="UniProtKB-KW"/>
</dbReference>
<evidence type="ECO:0000256" key="7">
    <source>
        <dbReference type="ARBA" id="ARBA00022807"/>
    </source>
</evidence>
<accession>A0A5K3ENB0</accession>
<dbReference type="InterPro" id="IPR001394">
    <property type="entry name" value="Peptidase_C19_UCH"/>
</dbReference>
<dbReference type="InterPro" id="IPR050164">
    <property type="entry name" value="Peptidase_C19"/>
</dbReference>
<evidence type="ECO:0000256" key="2">
    <source>
        <dbReference type="ARBA" id="ARBA00009085"/>
    </source>
</evidence>
<dbReference type="GO" id="GO:0016579">
    <property type="term" value="P:protein deubiquitination"/>
    <property type="evidence" value="ECO:0007669"/>
    <property type="project" value="InterPro"/>
</dbReference>
<dbReference type="EC" id="3.4.19.12" evidence="3"/>
<evidence type="ECO:0000256" key="5">
    <source>
        <dbReference type="ARBA" id="ARBA00022786"/>
    </source>
</evidence>
<keyword evidence="4" id="KW-0645">Protease</keyword>
<keyword evidence="7" id="KW-0788">Thiol protease</keyword>
<dbReference type="InterPro" id="IPR028889">
    <property type="entry name" value="USP"/>
</dbReference>
<dbReference type="GO" id="GO:0004843">
    <property type="term" value="F:cysteine-type deubiquitinase activity"/>
    <property type="evidence" value="ECO:0007669"/>
    <property type="project" value="UniProtKB-EC"/>
</dbReference>
<dbReference type="InterPro" id="IPR038765">
    <property type="entry name" value="Papain-like_cys_pep_sf"/>
</dbReference>
<evidence type="ECO:0000256" key="9">
    <source>
        <dbReference type="SAM" id="Phobius"/>
    </source>
</evidence>
<dbReference type="Gene3D" id="3.90.70.10">
    <property type="entry name" value="Cysteine proteinases"/>
    <property type="match status" value="1"/>
</dbReference>
<evidence type="ECO:0000313" key="11">
    <source>
        <dbReference type="WBParaSite" id="MCU_001454-RB"/>
    </source>
</evidence>
<dbReference type="PANTHER" id="PTHR24006:SF888">
    <property type="entry name" value="UBIQUITIN CARBOXYL-TERMINAL HYDROLASE 30"/>
    <property type="match status" value="1"/>
</dbReference>
<dbReference type="InterPro" id="IPR018200">
    <property type="entry name" value="USP_CS"/>
</dbReference>
<feature type="domain" description="USP" evidence="10">
    <location>
        <begin position="69"/>
        <end position="543"/>
    </location>
</feature>
<reference evidence="11" key="1">
    <citation type="submission" date="2019-11" db="UniProtKB">
        <authorList>
            <consortium name="WormBaseParasite"/>
        </authorList>
    </citation>
    <scope>IDENTIFICATION</scope>
</reference>
<keyword evidence="9" id="KW-0472">Membrane</keyword>
<dbReference type="PROSITE" id="PS00973">
    <property type="entry name" value="USP_2"/>
    <property type="match status" value="1"/>
</dbReference>
<feature type="transmembrane region" description="Helical" evidence="9">
    <location>
        <begin position="31"/>
        <end position="49"/>
    </location>
</feature>
<name>A0A5K3ENB0_MESCO</name>
<comment type="similarity">
    <text evidence="2">Belongs to the peptidase C19 family.</text>
</comment>
<dbReference type="WBParaSite" id="MCU_001454-RB">
    <property type="protein sequence ID" value="MCU_001454-RB"/>
    <property type="gene ID" value="MCU_001454"/>
</dbReference>
<evidence type="ECO:0000256" key="6">
    <source>
        <dbReference type="ARBA" id="ARBA00022801"/>
    </source>
</evidence>
<comment type="catalytic activity">
    <reaction evidence="1">
        <text>Thiol-dependent hydrolysis of ester, thioester, amide, peptide and isopeptide bonds formed by the C-terminal Gly of ubiquitin (a 76-residue protein attached to proteins as an intracellular targeting signal).</text>
        <dbReference type="EC" id="3.4.19.12"/>
    </reaction>
</comment>
<feature type="compositionally biased region" description="Acidic residues" evidence="8">
    <location>
        <begin position="555"/>
        <end position="574"/>
    </location>
</feature>
<keyword evidence="6" id="KW-0378">Hydrolase</keyword>
<evidence type="ECO:0000256" key="4">
    <source>
        <dbReference type="ARBA" id="ARBA00022670"/>
    </source>
</evidence>
<keyword evidence="9" id="KW-1133">Transmembrane helix</keyword>
<keyword evidence="5" id="KW-0833">Ubl conjugation pathway</keyword>
<sequence>MEIYKQNDFFNPTSLKWVLQQPWLTDNNRKVILAVVFGVSSVALGRISYPFFRRHFYSLWIASDNELPIGLINSRNLCYLNALLQAMASNRSLVKSLRRSAAVKRDRLLCSLVALLEGLSCCSGYLKRHQLVEVLTNAHKILIEELSLSGKWAVHDQQDAHELFGFFMDLANNYEAGRSAVRASEGLRSVSRLLIGKSPAPPAPLANGTADAASTNQCHKKSMPLLPLNLVNGGTKAVTLGTYQVPKVVPSFKHNLIASQIFCSRCSYRSDIKLVPESCLILFPKKSKNLHKKKKSGKSKAPYNATLNALLEDEFQSVERLMGINCPRCHMKAITVPAAMVNDPAPLVADKSAIKHLAEINCRNTCYVRRWIAHLPTSPLVLYLQRAVWTPQAYLAPDSDEFVFGYSSGGAVTKFQDHVDFPLLLDLAPYLCSGRASEAVLKKLETDSINAPTVKADLYTHSKKGRPPRFYVLRSVIVHQGNSFNSGHYVTYRCWRKGSRVGEFNGGAYESAEWLLTSDRYVGRVPFSSVKACQAYMLFYERVPETAGPPSPGNDSDDHDAAETSDGDDDDDDFVVNPGSNNEFLDAFEGYSRARRIRAFMSLACGSGEIN</sequence>
<evidence type="ECO:0000256" key="3">
    <source>
        <dbReference type="ARBA" id="ARBA00012759"/>
    </source>
</evidence>
<dbReference type="GO" id="GO:0005829">
    <property type="term" value="C:cytosol"/>
    <property type="evidence" value="ECO:0007669"/>
    <property type="project" value="TreeGrafter"/>
</dbReference>